<gene>
    <name evidence="2" type="ORF">ACFQ2C_11995</name>
</gene>
<evidence type="ECO:0000259" key="1">
    <source>
        <dbReference type="PROSITE" id="PS51186"/>
    </source>
</evidence>
<keyword evidence="3" id="KW-1185">Reference proteome</keyword>
<accession>A0ABW3RM92</accession>
<organism evidence="2 3">
    <name type="scientific">Sphingobacterium daejeonense</name>
    <dbReference type="NCBI Taxonomy" id="371142"/>
    <lineage>
        <taxon>Bacteria</taxon>
        <taxon>Pseudomonadati</taxon>
        <taxon>Bacteroidota</taxon>
        <taxon>Sphingobacteriia</taxon>
        <taxon>Sphingobacteriales</taxon>
        <taxon>Sphingobacteriaceae</taxon>
        <taxon>Sphingobacterium</taxon>
    </lineage>
</organism>
<dbReference type="InterPro" id="IPR051531">
    <property type="entry name" value="N-acetyltransferase"/>
</dbReference>
<feature type="domain" description="N-acetyltransferase" evidence="1">
    <location>
        <begin position="10"/>
        <end position="173"/>
    </location>
</feature>
<keyword evidence="2" id="KW-0012">Acyltransferase</keyword>
<dbReference type="EMBL" id="JBHTKY010000017">
    <property type="protein sequence ID" value="MFD1166329.1"/>
    <property type="molecule type" value="Genomic_DNA"/>
</dbReference>
<dbReference type="Pfam" id="PF13302">
    <property type="entry name" value="Acetyltransf_3"/>
    <property type="match status" value="1"/>
</dbReference>
<dbReference type="InterPro" id="IPR016181">
    <property type="entry name" value="Acyl_CoA_acyltransferase"/>
</dbReference>
<evidence type="ECO:0000313" key="3">
    <source>
        <dbReference type="Proteomes" id="UP001597205"/>
    </source>
</evidence>
<proteinExistence type="predicted"/>
<dbReference type="Proteomes" id="UP001597205">
    <property type="component" value="Unassembled WGS sequence"/>
</dbReference>
<evidence type="ECO:0000313" key="2">
    <source>
        <dbReference type="EMBL" id="MFD1166329.1"/>
    </source>
</evidence>
<dbReference type="RefSeq" id="WP_380896901.1">
    <property type="nucleotide sequence ID" value="NZ_JBHTKY010000017.1"/>
</dbReference>
<dbReference type="PROSITE" id="PS51186">
    <property type="entry name" value="GNAT"/>
    <property type="match status" value="1"/>
</dbReference>
<keyword evidence="2" id="KW-0808">Transferase</keyword>
<dbReference type="Gene3D" id="3.40.630.30">
    <property type="match status" value="1"/>
</dbReference>
<comment type="caution">
    <text evidence="2">The sequence shown here is derived from an EMBL/GenBank/DDBJ whole genome shotgun (WGS) entry which is preliminary data.</text>
</comment>
<name>A0ABW3RM92_9SPHI</name>
<protein>
    <submittedName>
        <fullName evidence="2">GNAT family N-acetyltransferase</fullName>
        <ecNumber evidence="2">2.3.-.-</ecNumber>
    </submittedName>
</protein>
<sequence>MTTKLNTARLILREILATDRDDLYEMDSDHQVHKFIFNQPVQSMEEIDNAIKYIQNQYIENGIGRWAVVSLDTNEMIGWCGLKLLTEPVNGRVNVYDLGYRFKQRHWGKGYASEACNAIIDYAKNKLKLNSLIATVHPENTGSKNVLKKIGFNFGEQFDYDGSPAIWCELNLESK</sequence>
<dbReference type="PANTHER" id="PTHR43792">
    <property type="entry name" value="GNAT FAMILY, PUTATIVE (AFU_ORTHOLOGUE AFUA_3G00765)-RELATED-RELATED"/>
    <property type="match status" value="1"/>
</dbReference>
<dbReference type="EC" id="2.3.-.-" evidence="2"/>
<dbReference type="PANTHER" id="PTHR43792:SF16">
    <property type="entry name" value="N-ACETYLTRANSFERASE DOMAIN-CONTAINING PROTEIN"/>
    <property type="match status" value="1"/>
</dbReference>
<reference evidence="3" key="1">
    <citation type="journal article" date="2019" name="Int. J. Syst. Evol. Microbiol.">
        <title>The Global Catalogue of Microorganisms (GCM) 10K type strain sequencing project: providing services to taxonomists for standard genome sequencing and annotation.</title>
        <authorList>
            <consortium name="The Broad Institute Genomics Platform"/>
            <consortium name="The Broad Institute Genome Sequencing Center for Infectious Disease"/>
            <person name="Wu L."/>
            <person name="Ma J."/>
        </authorList>
    </citation>
    <scope>NUCLEOTIDE SEQUENCE [LARGE SCALE GENOMIC DNA]</scope>
    <source>
        <strain evidence="3">CCUG 52468</strain>
    </source>
</reference>
<dbReference type="SUPFAM" id="SSF55729">
    <property type="entry name" value="Acyl-CoA N-acyltransferases (Nat)"/>
    <property type="match status" value="1"/>
</dbReference>
<dbReference type="GO" id="GO:0016746">
    <property type="term" value="F:acyltransferase activity"/>
    <property type="evidence" value="ECO:0007669"/>
    <property type="project" value="UniProtKB-KW"/>
</dbReference>
<dbReference type="InterPro" id="IPR000182">
    <property type="entry name" value="GNAT_dom"/>
</dbReference>